<comment type="similarity">
    <text evidence="1">Belongs to the bacterial solute-binding protein 9 family.</text>
</comment>
<feature type="chain" id="PRO_5003093117" evidence="5">
    <location>
        <begin position="39"/>
        <end position="405"/>
    </location>
</feature>
<dbReference type="OrthoDB" id="9810636at2"/>
<evidence type="ECO:0000313" key="6">
    <source>
        <dbReference type="EMBL" id="ADH92424.1"/>
    </source>
</evidence>
<dbReference type="GO" id="GO:0030001">
    <property type="term" value="P:metal ion transport"/>
    <property type="evidence" value="ECO:0007669"/>
    <property type="project" value="InterPro"/>
</dbReference>
<proteinExistence type="inferred from homology"/>
<dbReference type="InterPro" id="IPR050492">
    <property type="entry name" value="Bact_metal-bind_prot9"/>
</dbReference>
<dbReference type="KEGG" id="ahe:Arch_0691"/>
<dbReference type="STRING" id="644284.Arch_0691"/>
<protein>
    <submittedName>
        <fullName evidence="6">Periplasmic solute binding protein</fullName>
    </submittedName>
</protein>
<keyword evidence="2" id="KW-0813">Transport</keyword>
<gene>
    <name evidence="6" type="ordered locus">Arch_0691</name>
</gene>
<accession>D7BNC5</accession>
<dbReference type="HOGENOM" id="CLU_016838_1_0_11"/>
<evidence type="ECO:0000256" key="1">
    <source>
        <dbReference type="ARBA" id="ARBA00011028"/>
    </source>
</evidence>
<dbReference type="Proteomes" id="UP000000376">
    <property type="component" value="Chromosome"/>
</dbReference>
<dbReference type="EMBL" id="CP002045">
    <property type="protein sequence ID" value="ADH92424.1"/>
    <property type="molecule type" value="Genomic_DNA"/>
</dbReference>
<keyword evidence="7" id="KW-1185">Reference proteome</keyword>
<dbReference type="InterPro" id="IPR006127">
    <property type="entry name" value="ZnuA-like"/>
</dbReference>
<feature type="signal peptide" evidence="5">
    <location>
        <begin position="1"/>
        <end position="38"/>
    </location>
</feature>
<dbReference type="AlphaFoldDB" id="D7BNC5"/>
<organism evidence="6 7">
    <name type="scientific">Arcanobacterium haemolyticum (strain ATCC 9345 / DSM 20595 / CCM 5947 / CCUG 17215 / LMG 16163 / NBRC 15585 / NCTC 8452 / 11018)</name>
    <dbReference type="NCBI Taxonomy" id="644284"/>
    <lineage>
        <taxon>Bacteria</taxon>
        <taxon>Bacillati</taxon>
        <taxon>Actinomycetota</taxon>
        <taxon>Actinomycetes</taxon>
        <taxon>Actinomycetales</taxon>
        <taxon>Actinomycetaceae</taxon>
        <taxon>Arcanobacterium</taxon>
    </lineage>
</organism>
<dbReference type="eggNOG" id="COG0803">
    <property type="taxonomic scope" value="Bacteria"/>
</dbReference>
<dbReference type="Gene3D" id="3.40.50.1980">
    <property type="entry name" value="Nitrogenase molybdenum iron protein domain"/>
    <property type="match status" value="3"/>
</dbReference>
<name>D7BNC5_ARCHD</name>
<evidence type="ECO:0000256" key="5">
    <source>
        <dbReference type="SAM" id="SignalP"/>
    </source>
</evidence>
<evidence type="ECO:0000313" key="7">
    <source>
        <dbReference type="Proteomes" id="UP000000376"/>
    </source>
</evidence>
<keyword evidence="3 5" id="KW-0732">Signal</keyword>
<dbReference type="PANTHER" id="PTHR42953">
    <property type="entry name" value="HIGH-AFFINITY ZINC UPTAKE SYSTEM PROTEIN ZNUA-RELATED"/>
    <property type="match status" value="1"/>
</dbReference>
<dbReference type="PANTHER" id="PTHR42953:SF3">
    <property type="entry name" value="HIGH-AFFINITY ZINC UPTAKE SYSTEM PROTEIN ZNUA"/>
    <property type="match status" value="1"/>
</dbReference>
<evidence type="ECO:0000256" key="4">
    <source>
        <dbReference type="SAM" id="MobiDB-lite"/>
    </source>
</evidence>
<dbReference type="SUPFAM" id="SSF53807">
    <property type="entry name" value="Helical backbone' metal receptor"/>
    <property type="match status" value="1"/>
</dbReference>
<dbReference type="RefSeq" id="WP_013169922.1">
    <property type="nucleotide sequence ID" value="NC_014218.1"/>
</dbReference>
<sequence length="405" mass="44359">MATILNWCLIMIMAIKNISKVIAILSASAFALAGCSHAASDKSASNGKLSVTTSFYPLTYLVSEIGKDHVKVTDLTPPGADAHGVELSPKEISDMQKSDIVFYLAKLSPAIDDAVASSKSNAINIGDSVHLLKNEETGGEHEHEGHDHEHEHEGHDHDHADHDHKAEGHEHEHEGHDHDHADHDHKAEGHDHDHADHDHKAEGHEHEHEGHDHDHADHDHKAEGHEHHHDHGIYDPHFWTDPERMADAAEAIAKTLSEKDPSHAKDFKANSEALVKRLTELDKKFESAFAGTCETKSFVVTHAAFGYLAHEYGLKQIGVAGIDPEFEPSPARIAEVKKLVEHEKINTIFTPTTGEAKVAETVAKETGAKFAVLDVAATATDASTDYIAMMEKNLTALSDSMRCTK</sequence>
<evidence type="ECO:0000256" key="3">
    <source>
        <dbReference type="ARBA" id="ARBA00022729"/>
    </source>
</evidence>
<dbReference type="Pfam" id="PF01297">
    <property type="entry name" value="ZnuA"/>
    <property type="match status" value="1"/>
</dbReference>
<dbReference type="GO" id="GO:0046872">
    <property type="term" value="F:metal ion binding"/>
    <property type="evidence" value="ECO:0007669"/>
    <property type="project" value="InterPro"/>
</dbReference>
<evidence type="ECO:0000256" key="2">
    <source>
        <dbReference type="ARBA" id="ARBA00022448"/>
    </source>
</evidence>
<reference evidence="6 7" key="1">
    <citation type="journal article" date="2010" name="Stand. Genomic Sci.">
        <title>Complete genome sequence of Arcanobacterium haemolyticum type strain (11018).</title>
        <authorList>
            <person name="Yasawong M."/>
            <person name="Teshima H."/>
            <person name="Lapidus A."/>
            <person name="Nolan M."/>
            <person name="Lucas S."/>
            <person name="Glavina Del Rio T."/>
            <person name="Tice H."/>
            <person name="Cheng J."/>
            <person name="Bruce D."/>
            <person name="Detter C."/>
            <person name="Tapia R."/>
            <person name="Han C."/>
            <person name="Goodwin L."/>
            <person name="Pitluck S."/>
            <person name="Liolios K."/>
            <person name="Ivanova N."/>
            <person name="Mavromatis K."/>
            <person name="Mikhailova N."/>
            <person name="Pati A."/>
            <person name="Chen A."/>
            <person name="Palaniappan K."/>
            <person name="Land M."/>
            <person name="Hauser L."/>
            <person name="Chang Y."/>
            <person name="Jeffries C."/>
            <person name="Rohde M."/>
            <person name="Sikorski J."/>
            <person name="Pukall R."/>
            <person name="Goker M."/>
            <person name="Woyke T."/>
            <person name="Bristow J."/>
            <person name="Eisen J."/>
            <person name="Markowitz V."/>
            <person name="Hugenholtz P."/>
            <person name="Kyrpides N."/>
            <person name="Klenk H."/>
        </authorList>
    </citation>
    <scope>NUCLEOTIDE SEQUENCE [LARGE SCALE GENOMIC DNA]</scope>
    <source>
        <strain evidence="7">ATCC 9345 / DSM 20595 / CCUG 17215 / LMG 16163 / NBRC 15585 / NCTC 8452 / 11018</strain>
    </source>
</reference>
<feature type="region of interest" description="Disordered" evidence="4">
    <location>
        <begin position="136"/>
        <end position="233"/>
    </location>
</feature>